<keyword evidence="3" id="KW-0010">Activator</keyword>
<gene>
    <name evidence="6" type="ORF">NLS_LOCUS4185</name>
</gene>
<dbReference type="AlphaFoldDB" id="A0A3P6UHX6"/>
<dbReference type="PROSITE" id="PS51703">
    <property type="entry name" value="DZF"/>
    <property type="match status" value="1"/>
</dbReference>
<dbReference type="InterPro" id="IPR043519">
    <property type="entry name" value="NT_sf"/>
</dbReference>
<dbReference type="Gene3D" id="3.30.460.10">
    <property type="entry name" value="Beta Polymerase, domain 2"/>
    <property type="match status" value="1"/>
</dbReference>
<dbReference type="InterPro" id="IPR052134">
    <property type="entry name" value="ILF2"/>
</dbReference>
<dbReference type="STRING" id="42156.A0A3P6UHX6"/>
<accession>A0A3P6UHX6</accession>
<evidence type="ECO:0000313" key="7">
    <source>
        <dbReference type="Proteomes" id="UP000277928"/>
    </source>
</evidence>
<keyword evidence="4" id="KW-0804">Transcription</keyword>
<evidence type="ECO:0000313" key="6">
    <source>
        <dbReference type="EMBL" id="VDK78718.1"/>
    </source>
</evidence>
<dbReference type="PANTHER" id="PTHR46447">
    <property type="entry name" value="INTERLEUKIN ENHANCER-BINDING FACTOR"/>
    <property type="match status" value="1"/>
</dbReference>
<proteinExistence type="predicted"/>
<sequence>MFLGAAGFRPAGYLGTSFTHRMRFFFRSWGRRGPARVFPPMYGPPPGATPTGPVFACRPMSFDLALCEASFPRIKELDDTDLAQAITKRHQEITPTPVEQTAVLGLISKIKAAIEKISAAPDLLPSVTVEEFREVGSFRKGTMLAGHNVADIVVVLRSLPTVEAVSALGQKIVEELKANDKEVYSCISRDFGCELAGPNAIVRLLITTVPSNAKLLEPDLHCTALYASINFIR</sequence>
<protein>
    <recommendedName>
        <fullName evidence="5">DZF domain-containing protein</fullName>
    </recommendedName>
</protein>
<feature type="domain" description="DZF" evidence="5">
    <location>
        <begin position="58"/>
        <end position="233"/>
    </location>
</feature>
<organism evidence="6 7">
    <name type="scientific">Litomosoides sigmodontis</name>
    <name type="common">Filarial nematode worm</name>
    <dbReference type="NCBI Taxonomy" id="42156"/>
    <lineage>
        <taxon>Eukaryota</taxon>
        <taxon>Metazoa</taxon>
        <taxon>Ecdysozoa</taxon>
        <taxon>Nematoda</taxon>
        <taxon>Chromadorea</taxon>
        <taxon>Rhabditida</taxon>
        <taxon>Spirurina</taxon>
        <taxon>Spiruromorpha</taxon>
        <taxon>Filarioidea</taxon>
        <taxon>Onchocercidae</taxon>
        <taxon>Litomosoides</taxon>
    </lineage>
</organism>
<keyword evidence="2" id="KW-0238">DNA-binding</keyword>
<evidence type="ECO:0000256" key="4">
    <source>
        <dbReference type="ARBA" id="ARBA00023163"/>
    </source>
</evidence>
<dbReference type="InterPro" id="IPR049401">
    <property type="entry name" value="DZF_dom_N"/>
</dbReference>
<dbReference type="GO" id="GO:0003677">
    <property type="term" value="F:DNA binding"/>
    <property type="evidence" value="ECO:0007669"/>
    <property type="project" value="UniProtKB-KW"/>
</dbReference>
<dbReference type="PANTHER" id="PTHR46447:SF1">
    <property type="entry name" value="INTERLEUKIN ENHANCER-BINDING FACTOR 2"/>
    <property type="match status" value="1"/>
</dbReference>
<dbReference type="Proteomes" id="UP000277928">
    <property type="component" value="Unassembled WGS sequence"/>
</dbReference>
<dbReference type="InterPro" id="IPR006561">
    <property type="entry name" value="DZF_dom"/>
</dbReference>
<dbReference type="GO" id="GO:0003725">
    <property type="term" value="F:double-stranded RNA binding"/>
    <property type="evidence" value="ECO:0007669"/>
    <property type="project" value="TreeGrafter"/>
</dbReference>
<dbReference type="OrthoDB" id="5775647at2759"/>
<keyword evidence="7" id="KW-1185">Reference proteome</keyword>
<evidence type="ECO:0000256" key="2">
    <source>
        <dbReference type="ARBA" id="ARBA00023125"/>
    </source>
</evidence>
<reference evidence="6 7" key="1">
    <citation type="submission" date="2018-08" db="EMBL/GenBank/DDBJ databases">
        <authorList>
            <person name="Laetsch R D."/>
            <person name="Stevens L."/>
            <person name="Kumar S."/>
            <person name="Blaxter L. M."/>
        </authorList>
    </citation>
    <scope>NUCLEOTIDE SEQUENCE [LARGE SCALE GENOMIC DNA]</scope>
</reference>
<evidence type="ECO:0000259" key="5">
    <source>
        <dbReference type="PROSITE" id="PS51703"/>
    </source>
</evidence>
<evidence type="ECO:0000256" key="1">
    <source>
        <dbReference type="ARBA" id="ARBA00023015"/>
    </source>
</evidence>
<dbReference type="PROSITE" id="PS50152">
    <property type="entry name" value="25A_SYNTH_3"/>
    <property type="match status" value="1"/>
</dbReference>
<keyword evidence="1" id="KW-0805">Transcription regulation</keyword>
<dbReference type="SUPFAM" id="SSF81301">
    <property type="entry name" value="Nucleotidyltransferase"/>
    <property type="match status" value="1"/>
</dbReference>
<evidence type="ECO:0000256" key="3">
    <source>
        <dbReference type="ARBA" id="ARBA00023159"/>
    </source>
</evidence>
<dbReference type="GO" id="GO:0071013">
    <property type="term" value="C:catalytic step 2 spliceosome"/>
    <property type="evidence" value="ECO:0007669"/>
    <property type="project" value="TreeGrafter"/>
</dbReference>
<dbReference type="GO" id="GO:0045893">
    <property type="term" value="P:positive regulation of DNA-templated transcription"/>
    <property type="evidence" value="ECO:0007669"/>
    <property type="project" value="TreeGrafter"/>
</dbReference>
<dbReference type="EMBL" id="UYRX01000257">
    <property type="protein sequence ID" value="VDK78718.1"/>
    <property type="molecule type" value="Genomic_DNA"/>
</dbReference>
<dbReference type="Pfam" id="PF07528">
    <property type="entry name" value="DZF_N"/>
    <property type="match status" value="1"/>
</dbReference>
<name>A0A3P6UHX6_LITSI</name>